<organism evidence="13 14">
    <name type="scientific">Novymonas esmeraldas</name>
    <dbReference type="NCBI Taxonomy" id="1808958"/>
    <lineage>
        <taxon>Eukaryota</taxon>
        <taxon>Discoba</taxon>
        <taxon>Euglenozoa</taxon>
        <taxon>Kinetoplastea</taxon>
        <taxon>Metakinetoplastina</taxon>
        <taxon>Trypanosomatida</taxon>
        <taxon>Trypanosomatidae</taxon>
        <taxon>Novymonas</taxon>
    </lineage>
</organism>
<dbReference type="GO" id="GO:0005102">
    <property type="term" value="F:signaling receptor binding"/>
    <property type="evidence" value="ECO:0007669"/>
    <property type="project" value="TreeGrafter"/>
</dbReference>
<dbReference type="Proteomes" id="UP001430356">
    <property type="component" value="Unassembled WGS sequence"/>
</dbReference>
<accession>A0AAW0EZB2</accession>
<feature type="compositionally biased region" description="Low complexity" evidence="11">
    <location>
        <begin position="1"/>
        <end position="21"/>
    </location>
</feature>
<keyword evidence="6 10" id="KW-0576">Peroxisome</keyword>
<comment type="subcellular location">
    <subcellularLocation>
        <location evidence="9 10">Peroxisome membrane</location>
    </subcellularLocation>
</comment>
<evidence type="ECO:0000256" key="9">
    <source>
        <dbReference type="ARBA" id="ARBA00046271"/>
    </source>
</evidence>
<evidence type="ECO:0000256" key="3">
    <source>
        <dbReference type="ARBA" id="ARBA00022927"/>
    </source>
</evidence>
<keyword evidence="2 10" id="KW-0813">Transport</keyword>
<dbReference type="PANTHER" id="PTHR23058:SF0">
    <property type="entry name" value="PEROXISOMAL MEMBRANE PROTEIN PEX14"/>
    <property type="match status" value="1"/>
</dbReference>
<evidence type="ECO:0000256" key="5">
    <source>
        <dbReference type="ARBA" id="ARBA00023136"/>
    </source>
</evidence>
<feature type="region of interest" description="Disordered" evidence="11">
    <location>
        <begin position="195"/>
        <end position="260"/>
    </location>
</feature>
<feature type="compositionally biased region" description="Polar residues" evidence="11">
    <location>
        <begin position="114"/>
        <end position="124"/>
    </location>
</feature>
<evidence type="ECO:0000256" key="10">
    <source>
        <dbReference type="RuleBase" id="RU367032"/>
    </source>
</evidence>
<dbReference type="GO" id="GO:1990429">
    <property type="term" value="C:peroxisomal importomer complex"/>
    <property type="evidence" value="ECO:0007669"/>
    <property type="project" value="TreeGrafter"/>
</dbReference>
<evidence type="ECO:0000256" key="4">
    <source>
        <dbReference type="ARBA" id="ARBA00023010"/>
    </source>
</evidence>
<dbReference type="EMBL" id="JAECZO010000216">
    <property type="protein sequence ID" value="KAK7199119.1"/>
    <property type="molecule type" value="Genomic_DNA"/>
</dbReference>
<sequence>MAATTPAPLAEAPPLAESPPLTESPPVPEQQPSAADMEADDTAQSAVRFLRDPRVQRSPIDSQIRFLKGKGVSEAQIRYAFAKVGRAVTAEKIASVRAPVTNAAPAGVANPLSTQLKSARQSTHPAAAAAAAAGPQYTHTLFPHSPPPPPDDPPAKAVDWRDLVIGAGAAVLAGVAGYKLFHRYSPYEFRRKSEKKERLYRGSYPRHRSAHNGSSDSEADVLSSPQRRRVPPLPPPPPSAAAAPEPIVTATPPGDAAEEVKRLQTELSETKEALASERKRCADVAMNAARTRAGKEQLSRANDRLVQQMDELKKSVEKLEEEKKSALAGGATAQAATEETTTTSAAPATPPSTYYPSVTQEGEQARQPPAAPFAAPVSPAAPVPLTEAVVPALPAAVDSTAPPPPPPPPPPAAAEPPIVGVDVAESMG</sequence>
<gene>
    <name evidence="13" type="ORF">NESM_000881200</name>
</gene>
<keyword evidence="4" id="KW-0811">Translocation</keyword>
<dbReference type="GO" id="GO:0016560">
    <property type="term" value="P:protein import into peroxisome matrix, docking"/>
    <property type="evidence" value="ECO:0007669"/>
    <property type="project" value="UniProtKB-UniRule"/>
</dbReference>
<keyword evidence="14" id="KW-1185">Reference proteome</keyword>
<evidence type="ECO:0000256" key="11">
    <source>
        <dbReference type="SAM" id="MobiDB-lite"/>
    </source>
</evidence>
<keyword evidence="3 10" id="KW-0653">Protein transport</keyword>
<evidence type="ECO:0000256" key="6">
    <source>
        <dbReference type="ARBA" id="ARBA00023140"/>
    </source>
</evidence>
<dbReference type="PANTHER" id="PTHR23058">
    <property type="entry name" value="PEROXISOMAL MEMBRANE PROTEIN PEX14"/>
    <property type="match status" value="1"/>
</dbReference>
<evidence type="ECO:0000256" key="8">
    <source>
        <dbReference type="ARBA" id="ARBA00029691"/>
    </source>
</evidence>
<reference evidence="13 14" key="1">
    <citation type="journal article" date="2021" name="MBio">
        <title>A New Model Trypanosomatid, Novymonas esmeraldas: Genomic Perception of Its 'Candidatus Pandoraea novymonadis' Endosymbiont.</title>
        <authorList>
            <person name="Zakharova A."/>
            <person name="Saura A."/>
            <person name="Butenko A."/>
            <person name="Podesvova L."/>
            <person name="Warmusova S."/>
            <person name="Kostygov A.Y."/>
            <person name="Nenarokova A."/>
            <person name="Lukes J."/>
            <person name="Opperdoes F.R."/>
            <person name="Yurchenko V."/>
        </authorList>
    </citation>
    <scope>NUCLEOTIDE SEQUENCE [LARGE SCALE GENOMIC DNA]</scope>
    <source>
        <strain evidence="13 14">E262AT.01</strain>
    </source>
</reference>
<feature type="region of interest" description="Disordered" evidence="11">
    <location>
        <begin position="394"/>
        <end position="428"/>
    </location>
</feature>
<dbReference type="InterPro" id="IPR025655">
    <property type="entry name" value="PEX14"/>
</dbReference>
<dbReference type="Gene3D" id="1.10.10.10">
    <property type="entry name" value="Winged helix-like DNA-binding domain superfamily/Winged helix DNA-binding domain"/>
    <property type="match status" value="1"/>
</dbReference>
<feature type="domain" description="Peroxisome membrane anchor protein Pex14p N-terminal" evidence="12">
    <location>
        <begin position="39"/>
        <end position="82"/>
    </location>
</feature>
<dbReference type="InterPro" id="IPR006785">
    <property type="entry name" value="Pex14_N"/>
</dbReference>
<proteinExistence type="inferred from homology"/>
<feature type="region of interest" description="Disordered" evidence="11">
    <location>
        <begin position="1"/>
        <end position="44"/>
    </location>
</feature>
<name>A0AAW0EZB2_9TRYP</name>
<feature type="compositionally biased region" description="Low complexity" evidence="11">
    <location>
        <begin position="326"/>
        <end position="360"/>
    </location>
</feature>
<comment type="caution">
    <text evidence="13">The sequence shown here is derived from an EMBL/GenBank/DDBJ whole genome shotgun (WGS) entry which is preliminary data.</text>
</comment>
<evidence type="ECO:0000259" key="12">
    <source>
        <dbReference type="Pfam" id="PF04695"/>
    </source>
</evidence>
<evidence type="ECO:0000256" key="2">
    <source>
        <dbReference type="ARBA" id="ARBA00022448"/>
    </source>
</evidence>
<dbReference type="AlphaFoldDB" id="A0AAW0EZB2"/>
<dbReference type="GO" id="GO:0005778">
    <property type="term" value="C:peroxisomal membrane"/>
    <property type="evidence" value="ECO:0007669"/>
    <property type="project" value="UniProtKB-SubCell"/>
</dbReference>
<feature type="region of interest" description="Disordered" evidence="11">
    <location>
        <begin position="318"/>
        <end position="379"/>
    </location>
</feature>
<dbReference type="Pfam" id="PF04695">
    <property type="entry name" value="Pex14_N"/>
    <property type="match status" value="1"/>
</dbReference>
<comment type="function">
    <text evidence="10">Component of the PEX13-PEX14 docking complex, a translocon channel that specifically mediates the import of peroxisomal cargo proteins bound to PEX5 receptor. The PEX13-PEX14 docking complex forms a large import pore which can be opened to a diameter of about 9 nm. Mechanistically, PEX5 receptor along with cargo proteins associates with the PEX14 subunit of the PEX13-PEX14 docking complex in the cytosol, leading to the insertion of the receptor into the organelle membrane with the concomitant translocation of the cargo into the peroxisome matrix.</text>
</comment>
<feature type="compositionally biased region" description="Pro residues" evidence="11">
    <location>
        <begin position="401"/>
        <end position="414"/>
    </location>
</feature>
<dbReference type="InterPro" id="IPR036388">
    <property type="entry name" value="WH-like_DNA-bd_sf"/>
</dbReference>
<evidence type="ECO:0000256" key="1">
    <source>
        <dbReference type="ARBA" id="ARBA00005443"/>
    </source>
</evidence>
<evidence type="ECO:0000313" key="13">
    <source>
        <dbReference type="EMBL" id="KAK7199119.1"/>
    </source>
</evidence>
<comment type="similarity">
    <text evidence="1 10">Belongs to the peroxin-14 family.</text>
</comment>
<keyword evidence="5 10" id="KW-0472">Membrane</keyword>
<evidence type="ECO:0000256" key="7">
    <source>
        <dbReference type="ARBA" id="ARBA00029502"/>
    </source>
</evidence>
<protein>
    <recommendedName>
        <fullName evidence="7 10">Peroxisomal membrane protein PEX14</fullName>
    </recommendedName>
    <alternativeName>
        <fullName evidence="8 10">Peroxin-14</fullName>
    </alternativeName>
</protein>
<evidence type="ECO:0000313" key="14">
    <source>
        <dbReference type="Proteomes" id="UP001430356"/>
    </source>
</evidence>
<feature type="region of interest" description="Disordered" evidence="11">
    <location>
        <begin position="114"/>
        <end position="157"/>
    </location>
</feature>